<keyword evidence="1" id="KW-0732">Signal</keyword>
<protein>
    <submittedName>
        <fullName evidence="3">Lipase</fullName>
    </submittedName>
</protein>
<organism evidence="3 4">
    <name type="scientific">Spirosoma validum</name>
    <dbReference type="NCBI Taxonomy" id="2771355"/>
    <lineage>
        <taxon>Bacteria</taxon>
        <taxon>Pseudomonadati</taxon>
        <taxon>Bacteroidota</taxon>
        <taxon>Cytophagia</taxon>
        <taxon>Cytophagales</taxon>
        <taxon>Cytophagaceae</taxon>
        <taxon>Spirosoma</taxon>
    </lineage>
</organism>
<dbReference type="InterPro" id="IPR029058">
    <property type="entry name" value="AB_hydrolase_fold"/>
</dbReference>
<comment type="caution">
    <text evidence="3">The sequence shown here is derived from an EMBL/GenBank/DDBJ whole genome shotgun (WGS) entry which is preliminary data.</text>
</comment>
<dbReference type="EMBL" id="JACXAA010000013">
    <property type="protein sequence ID" value="MBD2756573.1"/>
    <property type="molecule type" value="Genomic_DNA"/>
</dbReference>
<dbReference type="InterPro" id="IPR002921">
    <property type="entry name" value="Fungal_lipase-type"/>
</dbReference>
<feature type="chain" id="PRO_5037070163" evidence="1">
    <location>
        <begin position="20"/>
        <end position="390"/>
    </location>
</feature>
<accession>A0A927B797</accession>
<feature type="signal peptide" evidence="1">
    <location>
        <begin position="1"/>
        <end position="19"/>
    </location>
</feature>
<sequence length="390" mass="41997">MKKAIQFVALILIGSTLLAACLMDHPIVTPNGSGTPPTRLHKTLAVLSFIADVNYHLVATSEAALNANTLKVNDALKNNADLRAYIGNDWQVVWGPVTSNSLKKASSGAVTPVDSFVTDNLMYVAKGTNLTTGKPMYVAGIAGTNIVSEKGWKLEDFNVLEEADWGMPNSGKISKGSMVGLSILSTMKDAKTGKTLLEFLGAQPDINTTEVAFTGHSLGGALSPLMALKCIEWKEKLGYTTTVSAYPIAGPTPGDSQFASYAAAKFGENYHSVINNYDIVPSSWQKDRFARIPTMYSSSPPFNPGGQGGFQLPTKYKLAYDALKVAIDLKSYQRIAPDKEYAFNGTPNVYPNHDGSFLTEAGYQHVKAYFSDGFQFPQPVVAVITNLLSN</sequence>
<evidence type="ECO:0000313" key="3">
    <source>
        <dbReference type="EMBL" id="MBD2756573.1"/>
    </source>
</evidence>
<dbReference type="AlphaFoldDB" id="A0A927B797"/>
<keyword evidence="4" id="KW-1185">Reference proteome</keyword>
<dbReference type="Proteomes" id="UP000653797">
    <property type="component" value="Unassembled WGS sequence"/>
</dbReference>
<dbReference type="GO" id="GO:0006629">
    <property type="term" value="P:lipid metabolic process"/>
    <property type="evidence" value="ECO:0007669"/>
    <property type="project" value="InterPro"/>
</dbReference>
<proteinExistence type="predicted"/>
<reference evidence="3" key="1">
    <citation type="submission" date="2020-09" db="EMBL/GenBank/DDBJ databases">
        <authorList>
            <person name="Kim M.K."/>
        </authorList>
    </citation>
    <scope>NUCLEOTIDE SEQUENCE</scope>
    <source>
        <strain evidence="3">BT704</strain>
    </source>
</reference>
<feature type="domain" description="Fungal lipase-type" evidence="2">
    <location>
        <begin position="143"/>
        <end position="283"/>
    </location>
</feature>
<evidence type="ECO:0000256" key="1">
    <source>
        <dbReference type="SAM" id="SignalP"/>
    </source>
</evidence>
<dbReference type="RefSeq" id="WP_191042193.1">
    <property type="nucleotide sequence ID" value="NZ_JACXAA010000013.1"/>
</dbReference>
<gene>
    <name evidence="3" type="ORF">IC230_27045</name>
</gene>
<evidence type="ECO:0000259" key="2">
    <source>
        <dbReference type="Pfam" id="PF01764"/>
    </source>
</evidence>
<dbReference type="PROSITE" id="PS51257">
    <property type="entry name" value="PROKAR_LIPOPROTEIN"/>
    <property type="match status" value="1"/>
</dbReference>
<evidence type="ECO:0000313" key="4">
    <source>
        <dbReference type="Proteomes" id="UP000653797"/>
    </source>
</evidence>
<dbReference type="Gene3D" id="3.40.50.1820">
    <property type="entry name" value="alpha/beta hydrolase"/>
    <property type="match status" value="1"/>
</dbReference>
<dbReference type="SUPFAM" id="SSF53474">
    <property type="entry name" value="alpha/beta-Hydrolases"/>
    <property type="match status" value="1"/>
</dbReference>
<name>A0A927B797_9BACT</name>
<dbReference type="Pfam" id="PF01764">
    <property type="entry name" value="Lipase_3"/>
    <property type="match status" value="1"/>
</dbReference>